<gene>
    <name evidence="1" type="ORF">A2290_04740</name>
</gene>
<protein>
    <submittedName>
        <fullName evidence="1">Uncharacterized protein</fullName>
    </submittedName>
</protein>
<dbReference type="Proteomes" id="UP000177905">
    <property type="component" value="Unassembled WGS sequence"/>
</dbReference>
<evidence type="ECO:0000313" key="1">
    <source>
        <dbReference type="EMBL" id="OGC13338.1"/>
    </source>
</evidence>
<name>A0A1F4RYS8_UNCSA</name>
<accession>A0A1F4RYS8</accession>
<proteinExistence type="predicted"/>
<reference evidence="1 2" key="1">
    <citation type="journal article" date="2016" name="Nat. Commun.">
        <title>Thousands of microbial genomes shed light on interconnected biogeochemical processes in an aquifer system.</title>
        <authorList>
            <person name="Anantharaman K."/>
            <person name="Brown C.T."/>
            <person name="Hug L.A."/>
            <person name="Sharon I."/>
            <person name="Castelle C.J."/>
            <person name="Probst A.J."/>
            <person name="Thomas B.C."/>
            <person name="Singh A."/>
            <person name="Wilkins M.J."/>
            <person name="Karaoz U."/>
            <person name="Brodie E.L."/>
            <person name="Williams K.H."/>
            <person name="Hubbard S.S."/>
            <person name="Banfield J.F."/>
        </authorList>
    </citation>
    <scope>NUCLEOTIDE SEQUENCE [LARGE SCALE GENOMIC DNA]</scope>
</reference>
<dbReference type="AlphaFoldDB" id="A0A1F4RYS8"/>
<dbReference type="EMBL" id="MEUA01000058">
    <property type="protein sequence ID" value="OGC13338.1"/>
    <property type="molecule type" value="Genomic_DNA"/>
</dbReference>
<evidence type="ECO:0000313" key="2">
    <source>
        <dbReference type="Proteomes" id="UP000177905"/>
    </source>
</evidence>
<sequence>MTGISVIKGFGHPNSMRDLPVKRIIRFDSSHDLGEQISGIVSSLRFPQIVCVGEFHSPYTLDDNHPVYLFKQLLSCFFPFSFDTKKTLVYEGVPYGVLLNRSVIEGLGKLPLPQPLRDYFPEIVSQRMVLLRNIESIEKIAKHLNSAFIGAFSPLSLMEFLKICYEGNFTLPGVFPCTPLGNEPRLENRSEQENSTPELIARNFLKVIRERVINGDPVLTYSGLAHTITDPPTIEDLEKMELEDIHVQSFTSLLLDEFRDQVVVFDLLSPGQIKSNLYERSFYRCFPQYNFVNFLAAEKYGSIVEWGRNQYSIIFPSGEGNCLLNPEPFRVGGRYTSFSVTPEDRLSSPLGDAFIDLCKRSMPEGDSIPPPGMFFPPVSEISLHKGTDQWHSFNLLIELIDGTAIAISSSGFDKISLYAFCDKGQKKLSWADCLSEEVRIILEGGGHGFFDIGKTRLYYDSKKPGYRYYKIGELGDLERFAWEKMLVEGEKEIYSLFLERMDVGRDDSGPEDKAKRDLFFGRWYDKIWDLTEQIVSLSGSQVKAFHVNIPSFGLLPETLEGLGWEIKEIVLGDNNKEGFLATKENCAPLIFEPTGTIVSPYDIYYRVEPPDSGIIILNSRRKKPLALQEAIKLALTLRI</sequence>
<comment type="caution">
    <text evidence="1">The sequence shown here is derived from an EMBL/GenBank/DDBJ whole genome shotgun (WGS) entry which is preliminary data.</text>
</comment>
<organism evidence="1 2">
    <name type="scientific">candidate division WOR-1 bacterium RIFOXYB2_FULL_36_35</name>
    <dbReference type="NCBI Taxonomy" id="1802578"/>
    <lineage>
        <taxon>Bacteria</taxon>
        <taxon>Bacillati</taxon>
        <taxon>Saganbacteria</taxon>
    </lineage>
</organism>